<accession>A0ABQ3LHQ0</accession>
<protein>
    <recommendedName>
        <fullName evidence="3">Sulfotransferase family protein</fullName>
    </recommendedName>
</protein>
<dbReference type="EMBL" id="BNAQ01000002">
    <property type="protein sequence ID" value="GHH16419.1"/>
    <property type="molecule type" value="Genomic_DNA"/>
</dbReference>
<dbReference type="InterPro" id="IPR027417">
    <property type="entry name" value="P-loop_NTPase"/>
</dbReference>
<comment type="caution">
    <text evidence="1">The sequence shown here is derived from an EMBL/GenBank/DDBJ whole genome shotgun (WGS) entry which is preliminary data.</text>
</comment>
<keyword evidence="2" id="KW-1185">Reference proteome</keyword>
<gene>
    <name evidence="1" type="ORF">GCM10008023_20420</name>
</gene>
<evidence type="ECO:0008006" key="3">
    <source>
        <dbReference type="Google" id="ProtNLM"/>
    </source>
</evidence>
<dbReference type="Proteomes" id="UP000652430">
    <property type="component" value="Unassembled WGS sequence"/>
</dbReference>
<organism evidence="1 2">
    <name type="scientific">Sphingomonas glacialis</name>
    <dbReference type="NCBI Taxonomy" id="658225"/>
    <lineage>
        <taxon>Bacteria</taxon>
        <taxon>Pseudomonadati</taxon>
        <taxon>Pseudomonadota</taxon>
        <taxon>Alphaproteobacteria</taxon>
        <taxon>Sphingomonadales</taxon>
        <taxon>Sphingomonadaceae</taxon>
        <taxon>Sphingomonas</taxon>
    </lineage>
</organism>
<evidence type="ECO:0000313" key="1">
    <source>
        <dbReference type="EMBL" id="GHH16419.1"/>
    </source>
</evidence>
<name>A0ABQ3LHQ0_9SPHN</name>
<proteinExistence type="predicted"/>
<reference evidence="2" key="1">
    <citation type="journal article" date="2019" name="Int. J. Syst. Evol. Microbiol.">
        <title>The Global Catalogue of Microorganisms (GCM) 10K type strain sequencing project: providing services to taxonomists for standard genome sequencing and annotation.</title>
        <authorList>
            <consortium name="The Broad Institute Genomics Platform"/>
            <consortium name="The Broad Institute Genome Sequencing Center for Infectious Disease"/>
            <person name="Wu L."/>
            <person name="Ma J."/>
        </authorList>
    </citation>
    <scope>NUCLEOTIDE SEQUENCE [LARGE SCALE GENOMIC DNA]</scope>
    <source>
        <strain evidence="2">CGMCC 1.8957</strain>
    </source>
</reference>
<dbReference type="SUPFAM" id="SSF52540">
    <property type="entry name" value="P-loop containing nucleoside triphosphate hydrolases"/>
    <property type="match status" value="1"/>
</dbReference>
<evidence type="ECO:0000313" key="2">
    <source>
        <dbReference type="Proteomes" id="UP000652430"/>
    </source>
</evidence>
<sequence>MALTFDDLFGSPDHFLQAFEQDHAVFVPMDRAAYHRSIFLDHRISPAAAQRMALPLADLMPRARGSAPTAWIFHMAHCGSTLLARALDDPAASLVLREPLALRQSAIQRDPARLALVLAMLGKRYRGDAPTLVKANVPVNFLLPQIAAAQRDAPAILLYLPLRAYLLAILRDDNHRGWLRHVTTQLAPYLGDWSALGDAERGAALWLAQVEAFTTALSAMPNARTLDAETLFDAPLPTLRAAAAQFGVPIAPQTLETVVAGPLFSTYSKNPSVAFDNAARRTRAAEVAAAIAPELDAAEAYVARHAATATPDAALLAAALSR</sequence>
<dbReference type="Gene3D" id="3.40.50.300">
    <property type="entry name" value="P-loop containing nucleotide triphosphate hydrolases"/>
    <property type="match status" value="1"/>
</dbReference>